<accession>A0A8H7V2I4</accession>
<dbReference type="EMBL" id="JAEPRD010000023">
    <property type="protein sequence ID" value="KAG2207771.1"/>
    <property type="molecule type" value="Genomic_DNA"/>
</dbReference>
<proteinExistence type="predicted"/>
<dbReference type="OrthoDB" id="2247793at2759"/>
<gene>
    <name evidence="1" type="ORF">INT47_011891</name>
</gene>
<evidence type="ECO:0000313" key="2">
    <source>
        <dbReference type="Proteomes" id="UP000603453"/>
    </source>
</evidence>
<evidence type="ECO:0000313" key="1">
    <source>
        <dbReference type="EMBL" id="KAG2207771.1"/>
    </source>
</evidence>
<dbReference type="AlphaFoldDB" id="A0A8H7V2I4"/>
<name>A0A8H7V2I4_9FUNG</name>
<organism evidence="1 2">
    <name type="scientific">Mucor saturninus</name>
    <dbReference type="NCBI Taxonomy" id="64648"/>
    <lineage>
        <taxon>Eukaryota</taxon>
        <taxon>Fungi</taxon>
        <taxon>Fungi incertae sedis</taxon>
        <taxon>Mucoromycota</taxon>
        <taxon>Mucoromycotina</taxon>
        <taxon>Mucoromycetes</taxon>
        <taxon>Mucorales</taxon>
        <taxon>Mucorineae</taxon>
        <taxon>Mucoraceae</taxon>
        <taxon>Mucor</taxon>
    </lineage>
</organism>
<protein>
    <submittedName>
        <fullName evidence="1">Uncharacterized protein</fullName>
    </submittedName>
</protein>
<sequence>MIRLRPMVKSYINNIKTAPSLQRLVMERSVLDLSDMEELHASVPRLKSLDLFCTAISGGATDDWLISTDKKSF</sequence>
<comment type="caution">
    <text evidence="1">The sequence shown here is derived from an EMBL/GenBank/DDBJ whole genome shotgun (WGS) entry which is preliminary data.</text>
</comment>
<dbReference type="Proteomes" id="UP000603453">
    <property type="component" value="Unassembled WGS sequence"/>
</dbReference>
<reference evidence="1" key="1">
    <citation type="submission" date="2020-12" db="EMBL/GenBank/DDBJ databases">
        <title>Metabolic potential, ecology and presence of endohyphal bacteria is reflected in genomic diversity of Mucoromycotina.</title>
        <authorList>
            <person name="Muszewska A."/>
            <person name="Okrasinska A."/>
            <person name="Steczkiewicz K."/>
            <person name="Drgas O."/>
            <person name="Orlowska M."/>
            <person name="Perlinska-Lenart U."/>
            <person name="Aleksandrzak-Piekarczyk T."/>
            <person name="Szatraj K."/>
            <person name="Zielenkiewicz U."/>
            <person name="Pilsyk S."/>
            <person name="Malc E."/>
            <person name="Mieczkowski P."/>
            <person name="Kruszewska J.S."/>
            <person name="Biernat P."/>
            <person name="Pawlowska J."/>
        </authorList>
    </citation>
    <scope>NUCLEOTIDE SEQUENCE</scope>
    <source>
        <strain evidence="1">WA0000017839</strain>
    </source>
</reference>
<keyword evidence="2" id="KW-1185">Reference proteome</keyword>